<accession>A0A2G9G532</accession>
<keyword evidence="10" id="KW-0675">Receptor</keyword>
<keyword evidence="13" id="KW-1185">Reference proteome</keyword>
<evidence type="ECO:0000256" key="11">
    <source>
        <dbReference type="ARBA" id="ARBA00023180"/>
    </source>
</evidence>
<evidence type="ECO:0000256" key="3">
    <source>
        <dbReference type="ARBA" id="ARBA00022475"/>
    </source>
</evidence>
<protein>
    <recommendedName>
        <fullName evidence="14">Non-specific serine/threonine protein kinase</fullName>
    </recommendedName>
</protein>
<dbReference type="SUPFAM" id="SSF52058">
    <property type="entry name" value="L domain-like"/>
    <property type="match status" value="1"/>
</dbReference>
<evidence type="ECO:0000256" key="6">
    <source>
        <dbReference type="ARBA" id="ARBA00022729"/>
    </source>
</evidence>
<comment type="subcellular location">
    <subcellularLocation>
        <location evidence="1">Cell membrane</location>
        <topology evidence="1">Single-pass type I membrane protein</topology>
    </subcellularLocation>
</comment>
<comment type="caution">
    <text evidence="12">The sequence shown here is derived from an EMBL/GenBank/DDBJ whole genome shotgun (WGS) entry which is preliminary data.</text>
</comment>
<keyword evidence="9" id="KW-0472">Membrane</keyword>
<dbReference type="AlphaFoldDB" id="A0A2G9G532"/>
<name>A0A2G9G532_9LAMI</name>
<dbReference type="Gene3D" id="3.80.10.10">
    <property type="entry name" value="Ribonuclease Inhibitor"/>
    <property type="match status" value="1"/>
</dbReference>
<proteinExistence type="inferred from homology"/>
<evidence type="ECO:0000256" key="7">
    <source>
        <dbReference type="ARBA" id="ARBA00022737"/>
    </source>
</evidence>
<keyword evidence="3" id="KW-1003">Cell membrane</keyword>
<organism evidence="12 13">
    <name type="scientific">Handroanthus impetiginosus</name>
    <dbReference type="NCBI Taxonomy" id="429701"/>
    <lineage>
        <taxon>Eukaryota</taxon>
        <taxon>Viridiplantae</taxon>
        <taxon>Streptophyta</taxon>
        <taxon>Embryophyta</taxon>
        <taxon>Tracheophyta</taxon>
        <taxon>Spermatophyta</taxon>
        <taxon>Magnoliopsida</taxon>
        <taxon>eudicotyledons</taxon>
        <taxon>Gunneridae</taxon>
        <taxon>Pentapetalae</taxon>
        <taxon>asterids</taxon>
        <taxon>lamiids</taxon>
        <taxon>Lamiales</taxon>
        <taxon>Bignoniaceae</taxon>
        <taxon>Crescentiina</taxon>
        <taxon>Tabebuia alliance</taxon>
        <taxon>Handroanthus</taxon>
    </lineage>
</organism>
<dbReference type="PANTHER" id="PTHR27004:SF203">
    <property type="entry name" value="LEUCINE-RICH REPEAT-CONTAINING N-TERMINAL PLANT-TYPE DOMAIN-CONTAINING PROTEIN"/>
    <property type="match status" value="1"/>
</dbReference>
<evidence type="ECO:0000256" key="2">
    <source>
        <dbReference type="ARBA" id="ARBA00009592"/>
    </source>
</evidence>
<keyword evidence="4" id="KW-0433">Leucine-rich repeat</keyword>
<evidence type="ECO:0000256" key="4">
    <source>
        <dbReference type="ARBA" id="ARBA00022614"/>
    </source>
</evidence>
<evidence type="ECO:0000256" key="5">
    <source>
        <dbReference type="ARBA" id="ARBA00022692"/>
    </source>
</evidence>
<comment type="similarity">
    <text evidence="2">Belongs to the RLP family.</text>
</comment>
<keyword evidence="7" id="KW-0677">Repeat</keyword>
<dbReference type="OrthoDB" id="442066at2759"/>
<evidence type="ECO:0000256" key="10">
    <source>
        <dbReference type="ARBA" id="ARBA00023170"/>
    </source>
</evidence>
<dbReference type="PANTHER" id="PTHR27004">
    <property type="entry name" value="RECEPTOR-LIKE PROTEIN 12 ISOFORM X1"/>
    <property type="match status" value="1"/>
</dbReference>
<evidence type="ECO:0000256" key="1">
    <source>
        <dbReference type="ARBA" id="ARBA00004251"/>
    </source>
</evidence>
<keyword evidence="6" id="KW-0732">Signal</keyword>
<dbReference type="InterPro" id="IPR032675">
    <property type="entry name" value="LRR_dom_sf"/>
</dbReference>
<dbReference type="GO" id="GO:0005886">
    <property type="term" value="C:plasma membrane"/>
    <property type="evidence" value="ECO:0007669"/>
    <property type="project" value="UniProtKB-SubCell"/>
</dbReference>
<evidence type="ECO:0008006" key="14">
    <source>
        <dbReference type="Google" id="ProtNLM"/>
    </source>
</evidence>
<dbReference type="Pfam" id="PF00560">
    <property type="entry name" value="LRR_1"/>
    <property type="match status" value="1"/>
</dbReference>
<dbReference type="InterPro" id="IPR001611">
    <property type="entry name" value="Leu-rich_rpt"/>
</dbReference>
<evidence type="ECO:0000256" key="9">
    <source>
        <dbReference type="ARBA" id="ARBA00023136"/>
    </source>
</evidence>
<reference evidence="13" key="1">
    <citation type="journal article" date="2018" name="Gigascience">
        <title>Genome assembly of the Pink Ipe (Handroanthus impetiginosus, Bignoniaceae), a highly valued, ecologically keystone Neotropical timber forest tree.</title>
        <authorList>
            <person name="Silva-Junior O.B."/>
            <person name="Grattapaglia D."/>
            <person name="Novaes E."/>
            <person name="Collevatti R.G."/>
        </authorList>
    </citation>
    <scope>NUCLEOTIDE SEQUENCE [LARGE SCALE GENOMIC DNA]</scope>
    <source>
        <strain evidence="13">cv. UFG-1</strain>
    </source>
</reference>
<evidence type="ECO:0000313" key="12">
    <source>
        <dbReference type="EMBL" id="PIN00411.1"/>
    </source>
</evidence>
<dbReference type="EMBL" id="NKXS01006983">
    <property type="protein sequence ID" value="PIN00411.1"/>
    <property type="molecule type" value="Genomic_DNA"/>
</dbReference>
<dbReference type="Pfam" id="PF13855">
    <property type="entry name" value="LRR_8"/>
    <property type="match status" value="2"/>
</dbReference>
<keyword evidence="8" id="KW-1133">Transmembrane helix</keyword>
<evidence type="ECO:0000256" key="8">
    <source>
        <dbReference type="ARBA" id="ARBA00022989"/>
    </source>
</evidence>
<dbReference type="Proteomes" id="UP000231279">
    <property type="component" value="Unassembled WGS sequence"/>
</dbReference>
<keyword evidence="5" id="KW-0812">Transmembrane</keyword>
<dbReference type="FunFam" id="3.80.10.10:FF:000041">
    <property type="entry name" value="LRR receptor-like serine/threonine-protein kinase ERECTA"/>
    <property type="match status" value="1"/>
</dbReference>
<evidence type="ECO:0000313" key="13">
    <source>
        <dbReference type="Proteomes" id="UP000231279"/>
    </source>
</evidence>
<gene>
    <name evidence="12" type="ORF">CDL12_27086</name>
</gene>
<sequence>MKSNKFHGKLFSDNLKNGNILPFSKLQVFDISHNNFTGPLPHGYFKNFVAMMNVKINGTEERNGVTDPVILVLMGYQQKLAGILVTSTVIDFSDNQFSGSIPPEIGNLNSLMSLQLKSNNLTGQIPSSICNLTSLESLHLSENKLQGTIPQCLGNFSTSLSVLALKGNQLRGPIPTTFVNGNKLKYLNLNGNKLQGPLPKSLRKCQRLEVLDIVTR</sequence>
<keyword evidence="11" id="KW-0325">Glycoprotein</keyword>
<dbReference type="STRING" id="429701.A0A2G9G532"/>